<evidence type="ECO:0000256" key="1">
    <source>
        <dbReference type="ARBA" id="ARBA00001946"/>
    </source>
</evidence>
<evidence type="ECO:0000256" key="9">
    <source>
        <dbReference type="ARBA" id="ARBA00032492"/>
    </source>
</evidence>
<sequence length="263" mass="28318">MGRVFGVVPAAGVGSRLSPYRAPKELIQVGYRRAAPDDATRLLPMAAVEHVLYGMRTGGVHNVLLTLSPAKWDIFRYLGDGREIGLELAYLCQDEPLGMPHALDLARPFVADHTVCMGMPDTIVAPRDCFAQLLEFHGTHRADLSLGVFPTDEPQALAPVLIEPGGHRVIAVVDKPAVPPAANTWGIACWSPAFTELLHEFVRGAADTREQLLSDVFVAAMTAGLRVHGLAFGDGAYHDIGTATGVLRARARFEAQERIPAAL</sequence>
<dbReference type="Proteomes" id="UP000612585">
    <property type="component" value="Unassembled WGS sequence"/>
</dbReference>
<dbReference type="Pfam" id="PF00483">
    <property type="entry name" value="NTP_transferase"/>
    <property type="match status" value="1"/>
</dbReference>
<reference evidence="13" key="1">
    <citation type="submission" date="2021-01" db="EMBL/GenBank/DDBJ databases">
        <title>Whole genome shotgun sequence of Virgisporangium aurantiacum NBRC 16421.</title>
        <authorList>
            <person name="Komaki H."/>
            <person name="Tamura T."/>
        </authorList>
    </citation>
    <scope>NUCLEOTIDE SEQUENCE</scope>
    <source>
        <strain evidence="13">NBRC 16421</strain>
    </source>
</reference>
<evidence type="ECO:0000256" key="4">
    <source>
        <dbReference type="ARBA" id="ARBA00017654"/>
    </source>
</evidence>
<gene>
    <name evidence="13" type="ORF">Vau01_118260</name>
</gene>
<dbReference type="EC" id="2.7.7.24" evidence="3"/>
<comment type="catalytic activity">
    <reaction evidence="11">
        <text>dTTP + alpha-D-glucose 1-phosphate + H(+) = dTDP-alpha-D-glucose + diphosphate</text>
        <dbReference type="Rhea" id="RHEA:15225"/>
        <dbReference type="ChEBI" id="CHEBI:15378"/>
        <dbReference type="ChEBI" id="CHEBI:33019"/>
        <dbReference type="ChEBI" id="CHEBI:37568"/>
        <dbReference type="ChEBI" id="CHEBI:57477"/>
        <dbReference type="ChEBI" id="CHEBI:58601"/>
        <dbReference type="EC" id="2.7.7.24"/>
    </reaction>
</comment>
<evidence type="ECO:0000313" key="13">
    <source>
        <dbReference type="EMBL" id="GIJ64310.1"/>
    </source>
</evidence>
<protein>
    <recommendedName>
        <fullName evidence="4">Glucose-1-phosphate thymidylyltransferase</fullName>
        <ecNumber evidence="3">2.7.7.24</ecNumber>
    </recommendedName>
    <alternativeName>
        <fullName evidence="10">dTDP-glucose pyrophosphorylase</fullName>
    </alternativeName>
    <alternativeName>
        <fullName evidence="9">dTDP-glucose synthase</fullName>
    </alternativeName>
</protein>
<keyword evidence="8" id="KW-0460">Magnesium</keyword>
<feature type="domain" description="Nucleotidyl transferase" evidence="12">
    <location>
        <begin position="48"/>
        <end position="252"/>
    </location>
</feature>
<keyword evidence="14" id="KW-1185">Reference proteome</keyword>
<dbReference type="InterPro" id="IPR029044">
    <property type="entry name" value="Nucleotide-diphossugar_trans"/>
</dbReference>
<dbReference type="RefSeq" id="WP_204012590.1">
    <property type="nucleotide sequence ID" value="NZ_BOPG01000113.1"/>
</dbReference>
<organism evidence="13 14">
    <name type="scientific">Virgisporangium aurantiacum</name>
    <dbReference type="NCBI Taxonomy" id="175570"/>
    <lineage>
        <taxon>Bacteria</taxon>
        <taxon>Bacillati</taxon>
        <taxon>Actinomycetota</taxon>
        <taxon>Actinomycetes</taxon>
        <taxon>Micromonosporales</taxon>
        <taxon>Micromonosporaceae</taxon>
        <taxon>Virgisporangium</taxon>
    </lineage>
</organism>
<dbReference type="GO" id="GO:0046872">
    <property type="term" value="F:metal ion binding"/>
    <property type="evidence" value="ECO:0007669"/>
    <property type="project" value="UniProtKB-KW"/>
</dbReference>
<evidence type="ECO:0000256" key="2">
    <source>
        <dbReference type="ARBA" id="ARBA00010480"/>
    </source>
</evidence>
<proteinExistence type="inferred from homology"/>
<keyword evidence="5" id="KW-0808">Transferase</keyword>
<comment type="similarity">
    <text evidence="2">Belongs to the glucose-1-phosphate thymidylyltransferase family.</text>
</comment>
<evidence type="ECO:0000256" key="7">
    <source>
        <dbReference type="ARBA" id="ARBA00022723"/>
    </source>
</evidence>
<name>A0A8J3ZMS3_9ACTN</name>
<dbReference type="SUPFAM" id="SSF53448">
    <property type="entry name" value="Nucleotide-diphospho-sugar transferases"/>
    <property type="match status" value="1"/>
</dbReference>
<dbReference type="Gene3D" id="3.90.550.10">
    <property type="entry name" value="Spore Coat Polysaccharide Biosynthesis Protein SpsA, Chain A"/>
    <property type="match status" value="1"/>
</dbReference>
<comment type="caution">
    <text evidence="13">The sequence shown here is derived from an EMBL/GenBank/DDBJ whole genome shotgun (WGS) entry which is preliminary data.</text>
</comment>
<evidence type="ECO:0000256" key="3">
    <source>
        <dbReference type="ARBA" id="ARBA00012461"/>
    </source>
</evidence>
<dbReference type="AlphaFoldDB" id="A0A8J3ZMS3"/>
<evidence type="ECO:0000256" key="5">
    <source>
        <dbReference type="ARBA" id="ARBA00022679"/>
    </source>
</evidence>
<evidence type="ECO:0000313" key="14">
    <source>
        <dbReference type="Proteomes" id="UP000612585"/>
    </source>
</evidence>
<evidence type="ECO:0000256" key="10">
    <source>
        <dbReference type="ARBA" id="ARBA00032598"/>
    </source>
</evidence>
<dbReference type="InterPro" id="IPR005907">
    <property type="entry name" value="G1P_thy_trans_s"/>
</dbReference>
<dbReference type="PANTHER" id="PTHR43532:SF1">
    <property type="entry name" value="GLUCOSE-1-PHOSPHATE THYMIDYLYLTRANSFERASE 1"/>
    <property type="match status" value="1"/>
</dbReference>
<comment type="cofactor">
    <cofactor evidence="1">
        <name>Mg(2+)</name>
        <dbReference type="ChEBI" id="CHEBI:18420"/>
    </cofactor>
</comment>
<evidence type="ECO:0000259" key="12">
    <source>
        <dbReference type="Pfam" id="PF00483"/>
    </source>
</evidence>
<dbReference type="EMBL" id="BOPG01000113">
    <property type="protein sequence ID" value="GIJ64310.1"/>
    <property type="molecule type" value="Genomic_DNA"/>
</dbReference>
<accession>A0A8J3ZMS3</accession>
<keyword evidence="7" id="KW-0479">Metal-binding</keyword>
<dbReference type="GO" id="GO:0008879">
    <property type="term" value="F:glucose-1-phosphate thymidylyltransferase activity"/>
    <property type="evidence" value="ECO:0007669"/>
    <property type="project" value="UniProtKB-EC"/>
</dbReference>
<evidence type="ECO:0000256" key="11">
    <source>
        <dbReference type="ARBA" id="ARBA00049336"/>
    </source>
</evidence>
<evidence type="ECO:0000256" key="8">
    <source>
        <dbReference type="ARBA" id="ARBA00022842"/>
    </source>
</evidence>
<keyword evidence="6" id="KW-0548">Nucleotidyltransferase</keyword>
<evidence type="ECO:0000256" key="6">
    <source>
        <dbReference type="ARBA" id="ARBA00022695"/>
    </source>
</evidence>
<dbReference type="PANTHER" id="PTHR43532">
    <property type="entry name" value="GLUCOSE-1-PHOSPHATE THYMIDYLYLTRANSFERASE"/>
    <property type="match status" value="1"/>
</dbReference>
<dbReference type="InterPro" id="IPR005835">
    <property type="entry name" value="NTP_transferase_dom"/>
</dbReference>